<gene>
    <name evidence="2" type="primary">Nfu_g_1_004840</name>
</gene>
<name>A0A1A8EYQ8_9TELE</name>
<proteinExistence type="predicted"/>
<reference evidence="2" key="2">
    <citation type="submission" date="2016-06" db="EMBL/GenBank/DDBJ databases">
        <title>The genome of a short-lived fish provides insights into sex chromosome evolution and the genetic control of aging.</title>
        <authorList>
            <person name="Reichwald K."/>
            <person name="Felder M."/>
            <person name="Petzold A."/>
            <person name="Koch P."/>
            <person name="Groth M."/>
            <person name="Platzer M."/>
        </authorList>
    </citation>
    <scope>NUCLEOTIDE SEQUENCE</scope>
    <source>
        <tissue evidence="2">Brain</tissue>
    </source>
</reference>
<feature type="non-terminal residue" evidence="2">
    <location>
        <position position="109"/>
    </location>
</feature>
<dbReference type="AlphaFoldDB" id="A0A1A8EYQ8"/>
<feature type="transmembrane region" description="Helical" evidence="1">
    <location>
        <begin position="20"/>
        <end position="37"/>
    </location>
</feature>
<accession>A0A1A8EYQ8</accession>
<dbReference type="SUPFAM" id="SSF140996">
    <property type="entry name" value="Hermes dimerisation domain"/>
    <property type="match status" value="1"/>
</dbReference>
<evidence type="ECO:0000313" key="2">
    <source>
        <dbReference type="EMBL" id="SBQ50989.1"/>
    </source>
</evidence>
<sequence length="109" mass="12644">MCSNNSSDGDYTLNKYVCHVLDLMLQTLMIYFIPLCYSAKRKRSSTMDEFLTKPTKCTPQQANALTEAILNMLVTDMRPLSMVRDQGFKDVIKKFNPEYYENYLPGRSH</sequence>
<keyword evidence="1" id="KW-0472">Membrane</keyword>
<protein>
    <submittedName>
        <fullName evidence="2">Uncharacterized protein</fullName>
    </submittedName>
</protein>
<evidence type="ECO:0000256" key="1">
    <source>
        <dbReference type="SAM" id="Phobius"/>
    </source>
</evidence>
<dbReference type="EMBL" id="HAEB01004462">
    <property type="protein sequence ID" value="SBQ50989.1"/>
    <property type="molecule type" value="Transcribed_RNA"/>
</dbReference>
<reference evidence="2" key="1">
    <citation type="submission" date="2016-05" db="EMBL/GenBank/DDBJ databases">
        <authorList>
            <person name="Lavstsen T."/>
            <person name="Jespersen J.S."/>
        </authorList>
    </citation>
    <scope>NUCLEOTIDE SEQUENCE</scope>
    <source>
        <tissue evidence="2">Brain</tissue>
    </source>
</reference>
<organism evidence="2">
    <name type="scientific">Nothobranchius korthausae</name>
    <dbReference type="NCBI Taxonomy" id="1143690"/>
    <lineage>
        <taxon>Eukaryota</taxon>
        <taxon>Metazoa</taxon>
        <taxon>Chordata</taxon>
        <taxon>Craniata</taxon>
        <taxon>Vertebrata</taxon>
        <taxon>Euteleostomi</taxon>
        <taxon>Actinopterygii</taxon>
        <taxon>Neopterygii</taxon>
        <taxon>Teleostei</taxon>
        <taxon>Neoteleostei</taxon>
        <taxon>Acanthomorphata</taxon>
        <taxon>Ovalentaria</taxon>
        <taxon>Atherinomorphae</taxon>
        <taxon>Cyprinodontiformes</taxon>
        <taxon>Nothobranchiidae</taxon>
        <taxon>Nothobranchius</taxon>
    </lineage>
</organism>
<dbReference type="Gene3D" id="1.10.10.1070">
    <property type="entry name" value="Zinc finger, BED domain-containing"/>
    <property type="match status" value="1"/>
</dbReference>
<keyword evidence="1" id="KW-1133">Transmembrane helix</keyword>
<keyword evidence="1" id="KW-0812">Transmembrane</keyword>